<evidence type="ECO:0000256" key="1">
    <source>
        <dbReference type="SAM" id="MobiDB-lite"/>
    </source>
</evidence>
<feature type="region of interest" description="Disordered" evidence="1">
    <location>
        <begin position="1"/>
        <end position="53"/>
    </location>
</feature>
<evidence type="ECO:0000313" key="2">
    <source>
        <dbReference type="EMBL" id="KAK4773057.1"/>
    </source>
</evidence>
<accession>A0AAN7QNK9</accession>
<feature type="compositionally biased region" description="Low complexity" evidence="1">
    <location>
        <begin position="38"/>
        <end position="49"/>
    </location>
</feature>
<proteinExistence type="predicted"/>
<dbReference type="Proteomes" id="UP001345219">
    <property type="component" value="Chromosome 22"/>
</dbReference>
<dbReference type="AlphaFoldDB" id="A0AAN7QNK9"/>
<protein>
    <submittedName>
        <fullName evidence="2">Uncharacterized protein</fullName>
    </submittedName>
</protein>
<feature type="compositionally biased region" description="Polar residues" evidence="1">
    <location>
        <begin position="124"/>
        <end position="139"/>
    </location>
</feature>
<sequence length="167" mass="18363">MEGGKQVRSSSFSSSSSSSSSLASELFGSRETYPPAASSSTGIFGSIFGPPSHSKVVGKEFLCSGREKKREFSNKPRSNRSGTAPDDGVRSRDERNQAPSDREMSYIYQEQRVQPCHLSSSIYYGGQENYSHPQNSNANLEFKKDSAEEDDSGAASRGNWWQGSLYY</sequence>
<organism evidence="2 3">
    <name type="scientific">Trapa incisa</name>
    <dbReference type="NCBI Taxonomy" id="236973"/>
    <lineage>
        <taxon>Eukaryota</taxon>
        <taxon>Viridiplantae</taxon>
        <taxon>Streptophyta</taxon>
        <taxon>Embryophyta</taxon>
        <taxon>Tracheophyta</taxon>
        <taxon>Spermatophyta</taxon>
        <taxon>Magnoliopsida</taxon>
        <taxon>eudicotyledons</taxon>
        <taxon>Gunneridae</taxon>
        <taxon>Pentapetalae</taxon>
        <taxon>rosids</taxon>
        <taxon>malvids</taxon>
        <taxon>Myrtales</taxon>
        <taxon>Lythraceae</taxon>
        <taxon>Trapa</taxon>
    </lineage>
</organism>
<feature type="region of interest" description="Disordered" evidence="1">
    <location>
        <begin position="124"/>
        <end position="167"/>
    </location>
</feature>
<reference evidence="2 3" key="1">
    <citation type="journal article" date="2023" name="Hortic Res">
        <title>Pangenome of water caltrop reveals structural variations and asymmetric subgenome divergence after allopolyploidization.</title>
        <authorList>
            <person name="Zhang X."/>
            <person name="Chen Y."/>
            <person name="Wang L."/>
            <person name="Yuan Y."/>
            <person name="Fang M."/>
            <person name="Shi L."/>
            <person name="Lu R."/>
            <person name="Comes H.P."/>
            <person name="Ma Y."/>
            <person name="Chen Y."/>
            <person name="Huang G."/>
            <person name="Zhou Y."/>
            <person name="Zheng Z."/>
            <person name="Qiu Y."/>
        </authorList>
    </citation>
    <scope>NUCLEOTIDE SEQUENCE [LARGE SCALE GENOMIC DNA]</scope>
    <source>
        <tissue evidence="2">Roots</tissue>
    </source>
</reference>
<gene>
    <name evidence="2" type="ORF">SAY87_028076</name>
</gene>
<comment type="caution">
    <text evidence="2">The sequence shown here is derived from an EMBL/GenBank/DDBJ whole genome shotgun (WGS) entry which is preliminary data.</text>
</comment>
<dbReference type="PANTHER" id="PTHR33738:SF1">
    <property type="entry name" value="PLANT_T7H20-70 PROTEIN"/>
    <property type="match status" value="1"/>
</dbReference>
<dbReference type="EMBL" id="JAXIOK010000004">
    <property type="protein sequence ID" value="KAK4773057.1"/>
    <property type="molecule type" value="Genomic_DNA"/>
</dbReference>
<evidence type="ECO:0000313" key="3">
    <source>
        <dbReference type="Proteomes" id="UP001345219"/>
    </source>
</evidence>
<feature type="compositionally biased region" description="Low complexity" evidence="1">
    <location>
        <begin position="9"/>
        <end position="21"/>
    </location>
</feature>
<feature type="region of interest" description="Disordered" evidence="1">
    <location>
        <begin position="67"/>
        <end position="106"/>
    </location>
</feature>
<dbReference type="PANTHER" id="PTHR33738">
    <property type="entry name" value="EMB|CAB82975.1"/>
    <property type="match status" value="1"/>
</dbReference>
<feature type="compositionally biased region" description="Basic and acidic residues" evidence="1">
    <location>
        <begin position="87"/>
        <end position="104"/>
    </location>
</feature>
<keyword evidence="3" id="KW-1185">Reference proteome</keyword>
<name>A0AAN7QNK9_9MYRT</name>